<evidence type="ECO:0000313" key="10">
    <source>
        <dbReference type="Proteomes" id="UP001530400"/>
    </source>
</evidence>
<sequence length="741" mass="80926">MKLSIKTFFLASAFSTAAHAAWREDLPWSDLEENLSDSAILVDASAGDYLAECGGEYDKPVDSFARSNHGLQAQPSGLCLPHFFCAFNNCMVNPDQPTRSITDGLVDTANVQDTQLYSEINSTIKGWIDDPSNPMLNLPTKVLLPTSARDVVAAIRFAKDHGLEISVKNSGHSYTNASSKGNTLLVNMHQYIPYATNLGPIDCDPDALTDSLEDQPCKLSLAKNKTAVIRVGGGENWGQVYKSIQNANKAQSDGYKYHVTGGAAATVSPMGWTFSGGLSGTTAGRTFGFGVDQVLQLEMVLPNGQHVKFGPTEWEEVEGYDMPKTLAVTGLCNAEPFETDESKWVWEDCPEEIPFDDLWFAVRGGGGGSWGIVTSIYLQLHEYMPLERVSMKYSACVADELDDDQAYAWSFVAQTFEIKFLLDPASINVAEADSNACGWPMGDNAFNCYGDGSGARFNEAWKTYLSDNRQSLEDAGISSDVIDEAIACGFDTLTGDTNFDPFSASTAIMKFNDYLEAVAIPDNNPYYPGLGMDIPQPGYGPTFNDGANVLVPANWILENIDLAASLIPPNPYSYRAFGGKTKGSTNDQLNSLSDAHRNAGYMISIPHAYNPDEFFSTTLPAWYDTTNEDDFPGYIGGNHAGINTRGPLKSDWTKACPLEWTKEERDENCISLQEIIWGTKRLKRLEAIKEIIDPNYMFDCNGCVGNNLRKDPTRPPTTAKTTKKPVAAGKTTKSTKSAKHA</sequence>
<organism evidence="9 10">
    <name type="scientific">Cyclotella atomus</name>
    <dbReference type="NCBI Taxonomy" id="382360"/>
    <lineage>
        <taxon>Eukaryota</taxon>
        <taxon>Sar</taxon>
        <taxon>Stramenopiles</taxon>
        <taxon>Ochrophyta</taxon>
        <taxon>Bacillariophyta</taxon>
        <taxon>Coscinodiscophyceae</taxon>
        <taxon>Thalassiosirophycidae</taxon>
        <taxon>Stephanodiscales</taxon>
        <taxon>Stephanodiscaceae</taxon>
        <taxon>Cyclotella</taxon>
    </lineage>
</organism>
<dbReference type="Gene3D" id="3.30.465.10">
    <property type="match status" value="1"/>
</dbReference>
<evidence type="ECO:0000256" key="4">
    <source>
        <dbReference type="ARBA" id="ARBA00022827"/>
    </source>
</evidence>
<dbReference type="PROSITE" id="PS51387">
    <property type="entry name" value="FAD_PCMH"/>
    <property type="match status" value="1"/>
</dbReference>
<gene>
    <name evidence="9" type="ORF">ACHAWO_004182</name>
</gene>
<keyword evidence="4" id="KW-0274">FAD</keyword>
<dbReference type="Pfam" id="PF01565">
    <property type="entry name" value="FAD_binding_4"/>
    <property type="match status" value="1"/>
</dbReference>
<keyword evidence="5" id="KW-0560">Oxidoreductase</keyword>
<dbReference type="SUPFAM" id="SSF56176">
    <property type="entry name" value="FAD-binding/transporter-associated domain-like"/>
    <property type="match status" value="1"/>
</dbReference>
<dbReference type="InterPro" id="IPR006094">
    <property type="entry name" value="Oxid_FAD_bind_N"/>
</dbReference>
<dbReference type="GO" id="GO:0016491">
    <property type="term" value="F:oxidoreductase activity"/>
    <property type="evidence" value="ECO:0007669"/>
    <property type="project" value="UniProtKB-KW"/>
</dbReference>
<comment type="cofactor">
    <cofactor evidence="1">
        <name>FAD</name>
        <dbReference type="ChEBI" id="CHEBI:57692"/>
    </cofactor>
</comment>
<feature type="compositionally biased region" description="Low complexity" evidence="6">
    <location>
        <begin position="716"/>
        <end position="735"/>
    </location>
</feature>
<dbReference type="PANTHER" id="PTHR42973">
    <property type="entry name" value="BINDING OXIDOREDUCTASE, PUTATIVE (AFU_ORTHOLOGUE AFUA_1G17690)-RELATED"/>
    <property type="match status" value="1"/>
</dbReference>
<evidence type="ECO:0000256" key="5">
    <source>
        <dbReference type="ARBA" id="ARBA00023002"/>
    </source>
</evidence>
<evidence type="ECO:0000256" key="6">
    <source>
        <dbReference type="SAM" id="MobiDB-lite"/>
    </source>
</evidence>
<comment type="similarity">
    <text evidence="2">Belongs to the oxygen-dependent FAD-linked oxidoreductase family.</text>
</comment>
<feature type="chain" id="PRO_5044800039" description="FAD-binding PCMH-type domain-containing protein" evidence="7">
    <location>
        <begin position="21"/>
        <end position="741"/>
    </location>
</feature>
<reference evidence="9 10" key="1">
    <citation type="submission" date="2024-10" db="EMBL/GenBank/DDBJ databases">
        <title>Updated reference genomes for cyclostephanoid diatoms.</title>
        <authorList>
            <person name="Roberts W.R."/>
            <person name="Alverson A.J."/>
        </authorList>
    </citation>
    <scope>NUCLEOTIDE SEQUENCE [LARGE SCALE GENOMIC DNA]</scope>
    <source>
        <strain evidence="9 10">AJA010-31</strain>
    </source>
</reference>
<dbReference type="InterPro" id="IPR016169">
    <property type="entry name" value="FAD-bd_PCMH_sub2"/>
</dbReference>
<keyword evidence="3" id="KW-0285">Flavoprotein</keyword>
<comment type="caution">
    <text evidence="9">The sequence shown here is derived from an EMBL/GenBank/DDBJ whole genome shotgun (WGS) entry which is preliminary data.</text>
</comment>
<evidence type="ECO:0000256" key="1">
    <source>
        <dbReference type="ARBA" id="ARBA00001974"/>
    </source>
</evidence>
<dbReference type="InterPro" id="IPR016166">
    <property type="entry name" value="FAD-bd_PCMH"/>
</dbReference>
<evidence type="ECO:0000259" key="8">
    <source>
        <dbReference type="PROSITE" id="PS51387"/>
    </source>
</evidence>
<evidence type="ECO:0000256" key="3">
    <source>
        <dbReference type="ARBA" id="ARBA00022630"/>
    </source>
</evidence>
<keyword evidence="10" id="KW-1185">Reference proteome</keyword>
<protein>
    <recommendedName>
        <fullName evidence="8">FAD-binding PCMH-type domain-containing protein</fullName>
    </recommendedName>
</protein>
<evidence type="ECO:0000313" key="9">
    <source>
        <dbReference type="EMBL" id="KAL3779677.1"/>
    </source>
</evidence>
<dbReference type="AlphaFoldDB" id="A0ABD3NWE7"/>
<evidence type="ECO:0000256" key="7">
    <source>
        <dbReference type="SAM" id="SignalP"/>
    </source>
</evidence>
<dbReference type="InterPro" id="IPR050416">
    <property type="entry name" value="FAD-linked_Oxidoreductase"/>
</dbReference>
<dbReference type="InterPro" id="IPR036318">
    <property type="entry name" value="FAD-bd_PCMH-like_sf"/>
</dbReference>
<accession>A0ABD3NWE7</accession>
<dbReference type="Gene3D" id="3.30.43.10">
    <property type="entry name" value="Uridine Diphospho-n-acetylenolpyruvylglucosamine Reductase, domain 2"/>
    <property type="match status" value="1"/>
</dbReference>
<feature type="region of interest" description="Disordered" evidence="6">
    <location>
        <begin position="708"/>
        <end position="741"/>
    </location>
</feature>
<keyword evidence="7" id="KW-0732">Signal</keyword>
<name>A0ABD3NWE7_9STRA</name>
<dbReference type="PANTHER" id="PTHR42973:SF39">
    <property type="entry name" value="FAD-BINDING PCMH-TYPE DOMAIN-CONTAINING PROTEIN"/>
    <property type="match status" value="1"/>
</dbReference>
<feature type="domain" description="FAD-binding PCMH-type" evidence="8">
    <location>
        <begin position="135"/>
        <end position="383"/>
    </location>
</feature>
<dbReference type="InterPro" id="IPR016167">
    <property type="entry name" value="FAD-bd_PCMH_sub1"/>
</dbReference>
<dbReference type="EMBL" id="JALLPJ020000923">
    <property type="protein sequence ID" value="KAL3779677.1"/>
    <property type="molecule type" value="Genomic_DNA"/>
</dbReference>
<evidence type="ECO:0000256" key="2">
    <source>
        <dbReference type="ARBA" id="ARBA00005466"/>
    </source>
</evidence>
<dbReference type="Proteomes" id="UP001530400">
    <property type="component" value="Unassembled WGS sequence"/>
</dbReference>
<feature type="signal peptide" evidence="7">
    <location>
        <begin position="1"/>
        <end position="20"/>
    </location>
</feature>
<proteinExistence type="inferred from homology"/>